<sequence>MVNVLYIVSECVPFVKSGGLADVAGALPKYLNKLNLNVRVMLPFYSQIPAKYREEAKLVKELEVKLGWRNQYCGLYELQVEGLTYYFIDNEYYFNRDKLYGQYDDGERFAFFSIAAIECIRELDFIPDVVHCHDWHTAMIPFFIKEYGALKDLNPDLKSVFTIHNLQFQGVFPKMVMDDILGIDEVYFNNDYLKFYDCINFMKAGIIASDIVTTVSPTYKEEIKHEFFGEQLDGLLRSQDHKLFGIVNGIDETIYNPATDSKIHTNYDEFTIEKKAENKTKLQESLALQVDENIPIIAMVSRLTSQKGIDLIQHVFPQLMDHNVQVIILGTGEEEFEHFFKAMEHNYYDKVRSYIGFDENFAHQIYAGADLFLMPSLFEPCGLGQLIAMKYGCVPIVRETGGLNDTVQSYNEKTKSGNGFSFSNYNAHDMLFTIERALTIYNQKQHRKAVLKNAMNRDSSWLQSAKEYTKLYLQSTK</sequence>
<evidence type="ECO:0000256" key="3">
    <source>
        <dbReference type="ARBA" id="ARBA00010281"/>
    </source>
</evidence>
<comment type="catalytic activity">
    <reaction evidence="1 7">
        <text>[(1-&gt;4)-alpha-D-glucosyl](n) + ADP-alpha-D-glucose = [(1-&gt;4)-alpha-D-glucosyl](n+1) + ADP + H(+)</text>
        <dbReference type="Rhea" id="RHEA:18189"/>
        <dbReference type="Rhea" id="RHEA-COMP:9584"/>
        <dbReference type="Rhea" id="RHEA-COMP:9587"/>
        <dbReference type="ChEBI" id="CHEBI:15378"/>
        <dbReference type="ChEBI" id="CHEBI:15444"/>
        <dbReference type="ChEBI" id="CHEBI:57498"/>
        <dbReference type="ChEBI" id="CHEBI:456216"/>
        <dbReference type="EC" id="2.4.1.21"/>
    </reaction>
</comment>
<evidence type="ECO:0000259" key="8">
    <source>
        <dbReference type="Pfam" id="PF00534"/>
    </source>
</evidence>
<organism evidence="10 11">
    <name type="scientific">Gottfriedia solisilvae</name>
    <dbReference type="NCBI Taxonomy" id="1516104"/>
    <lineage>
        <taxon>Bacteria</taxon>
        <taxon>Bacillati</taxon>
        <taxon>Bacillota</taxon>
        <taxon>Bacilli</taxon>
        <taxon>Bacillales</taxon>
        <taxon>Bacillaceae</taxon>
        <taxon>Gottfriedia</taxon>
    </lineage>
</organism>
<dbReference type="AlphaFoldDB" id="A0A8J3AHC9"/>
<comment type="similarity">
    <text evidence="3 7">Belongs to the glycosyltransferase 1 family. Bacterial/plant glycogen synthase subfamily.</text>
</comment>
<dbReference type="InterPro" id="IPR013534">
    <property type="entry name" value="Starch_synth_cat_dom"/>
</dbReference>
<feature type="domain" description="Starch synthase catalytic" evidence="9">
    <location>
        <begin position="3"/>
        <end position="237"/>
    </location>
</feature>
<dbReference type="InterPro" id="IPR011835">
    <property type="entry name" value="GS/SS"/>
</dbReference>
<protein>
    <recommendedName>
        <fullName evidence="7">Glycogen synthase</fullName>
        <ecNumber evidence="7">2.4.1.21</ecNumber>
    </recommendedName>
    <alternativeName>
        <fullName evidence="7">Starch [bacterial glycogen] synthase</fullName>
    </alternativeName>
</protein>
<dbReference type="NCBIfam" id="NF001898">
    <property type="entry name" value="PRK00654.1-1"/>
    <property type="match status" value="1"/>
</dbReference>
<keyword evidence="11" id="KW-1185">Reference proteome</keyword>
<dbReference type="Gene3D" id="3.40.50.2000">
    <property type="entry name" value="Glycogen Phosphorylase B"/>
    <property type="match status" value="2"/>
</dbReference>
<evidence type="ECO:0000256" key="4">
    <source>
        <dbReference type="ARBA" id="ARBA00022676"/>
    </source>
</evidence>
<keyword evidence="6 7" id="KW-0320">Glycogen biosynthesis</keyword>
<reference evidence="11" key="1">
    <citation type="journal article" date="2019" name="Int. J. Syst. Evol. Microbiol.">
        <title>The Global Catalogue of Microorganisms (GCM) 10K type strain sequencing project: providing services to taxonomists for standard genome sequencing and annotation.</title>
        <authorList>
            <consortium name="The Broad Institute Genomics Platform"/>
            <consortium name="The Broad Institute Genome Sequencing Center for Infectious Disease"/>
            <person name="Wu L."/>
            <person name="Ma J."/>
        </authorList>
    </citation>
    <scope>NUCLEOTIDE SEQUENCE [LARGE SCALE GENOMIC DNA]</scope>
    <source>
        <strain evidence="11">CGMCC 1.14993</strain>
    </source>
</reference>
<dbReference type="NCBIfam" id="NF001899">
    <property type="entry name" value="PRK00654.1-2"/>
    <property type="match status" value="1"/>
</dbReference>
<dbReference type="InterPro" id="IPR001296">
    <property type="entry name" value="Glyco_trans_1"/>
</dbReference>
<evidence type="ECO:0000256" key="6">
    <source>
        <dbReference type="ARBA" id="ARBA00023056"/>
    </source>
</evidence>
<evidence type="ECO:0000313" key="11">
    <source>
        <dbReference type="Proteomes" id="UP000626244"/>
    </source>
</evidence>
<feature type="binding site" evidence="7">
    <location>
        <position position="16"/>
    </location>
    <ligand>
        <name>ADP-alpha-D-glucose</name>
        <dbReference type="ChEBI" id="CHEBI:57498"/>
    </ligand>
</feature>
<dbReference type="CDD" id="cd03791">
    <property type="entry name" value="GT5_Glycogen_synthase_DULL1-like"/>
    <property type="match status" value="1"/>
</dbReference>
<feature type="domain" description="Glycosyl transferase family 1" evidence="8">
    <location>
        <begin position="289"/>
        <end position="448"/>
    </location>
</feature>
<proteinExistence type="inferred from homology"/>
<evidence type="ECO:0000313" key="10">
    <source>
        <dbReference type="EMBL" id="GGI09893.1"/>
    </source>
</evidence>
<dbReference type="Pfam" id="PF08323">
    <property type="entry name" value="Glyco_transf_5"/>
    <property type="match status" value="1"/>
</dbReference>
<evidence type="ECO:0000256" key="5">
    <source>
        <dbReference type="ARBA" id="ARBA00022679"/>
    </source>
</evidence>
<dbReference type="RefSeq" id="WP_088002443.1">
    <property type="nucleotide sequence ID" value="NZ_BMHB01000001.1"/>
</dbReference>
<comment type="pathway">
    <text evidence="7">Glycan biosynthesis; glycogen biosynthesis.</text>
</comment>
<evidence type="ECO:0000256" key="7">
    <source>
        <dbReference type="HAMAP-Rule" id="MF_00484"/>
    </source>
</evidence>
<dbReference type="EMBL" id="BMHB01000001">
    <property type="protein sequence ID" value="GGI09893.1"/>
    <property type="molecule type" value="Genomic_DNA"/>
</dbReference>
<name>A0A8J3AHC9_9BACI</name>
<dbReference type="UniPathway" id="UPA00164"/>
<dbReference type="Pfam" id="PF00534">
    <property type="entry name" value="Glycos_transf_1"/>
    <property type="match status" value="1"/>
</dbReference>
<dbReference type="NCBIfam" id="TIGR02095">
    <property type="entry name" value="glgA"/>
    <property type="match status" value="1"/>
</dbReference>
<dbReference type="GO" id="GO:0004373">
    <property type="term" value="F:alpha-1,4-glucan glucosyltransferase (UDP-glucose donor) activity"/>
    <property type="evidence" value="ECO:0007669"/>
    <property type="project" value="InterPro"/>
</dbReference>
<accession>A0A8J3AHC9</accession>
<evidence type="ECO:0000256" key="2">
    <source>
        <dbReference type="ARBA" id="ARBA00002764"/>
    </source>
</evidence>
<evidence type="ECO:0000256" key="1">
    <source>
        <dbReference type="ARBA" id="ARBA00001478"/>
    </source>
</evidence>
<dbReference type="SUPFAM" id="SSF53756">
    <property type="entry name" value="UDP-Glycosyltransferase/glycogen phosphorylase"/>
    <property type="match status" value="1"/>
</dbReference>
<keyword evidence="4 7" id="KW-0328">Glycosyltransferase</keyword>
<gene>
    <name evidence="7 10" type="primary">glgA</name>
    <name evidence="10" type="ORF">GCM10007380_00060</name>
</gene>
<dbReference type="HAMAP" id="MF_00484">
    <property type="entry name" value="Glycogen_synth"/>
    <property type="match status" value="1"/>
</dbReference>
<dbReference type="PANTHER" id="PTHR45825">
    <property type="entry name" value="GRANULE-BOUND STARCH SYNTHASE 1, CHLOROPLASTIC/AMYLOPLASTIC"/>
    <property type="match status" value="1"/>
</dbReference>
<dbReference type="Proteomes" id="UP000626244">
    <property type="component" value="Unassembled WGS sequence"/>
</dbReference>
<keyword evidence="5 7" id="KW-0808">Transferase</keyword>
<dbReference type="PANTHER" id="PTHR45825:SF11">
    <property type="entry name" value="ALPHA AMYLASE DOMAIN-CONTAINING PROTEIN"/>
    <property type="match status" value="1"/>
</dbReference>
<comment type="function">
    <text evidence="2 7">Synthesizes alpha-1,4-glucan chains using ADP-glucose.</text>
</comment>
<dbReference type="EC" id="2.4.1.21" evidence="7"/>
<comment type="caution">
    <text evidence="10">The sequence shown here is derived from an EMBL/GenBank/DDBJ whole genome shotgun (WGS) entry which is preliminary data.</text>
</comment>
<dbReference type="GO" id="GO:0009011">
    <property type="term" value="F:alpha-1,4-glucan glucosyltransferase (ADP-glucose donor) activity"/>
    <property type="evidence" value="ECO:0007669"/>
    <property type="project" value="UniProtKB-UniRule"/>
</dbReference>
<dbReference type="GO" id="GO:0005978">
    <property type="term" value="P:glycogen biosynthetic process"/>
    <property type="evidence" value="ECO:0007669"/>
    <property type="project" value="UniProtKB-UniRule"/>
</dbReference>
<evidence type="ECO:0000259" key="9">
    <source>
        <dbReference type="Pfam" id="PF08323"/>
    </source>
</evidence>
<dbReference type="OrthoDB" id="9808590at2"/>